<evidence type="ECO:0000313" key="4">
    <source>
        <dbReference type="Proteomes" id="UP000618051"/>
    </source>
</evidence>
<reference evidence="3" key="3">
    <citation type="submission" date="2022-01" db="EMBL/GenBank/DDBJ databases">
        <authorList>
            <person name="Rubenstein D.R."/>
        </authorList>
    </citation>
    <scope>NUCLEOTIDE SEQUENCE</scope>
    <source>
        <strain evidence="3">SS15</strain>
        <tissue evidence="3">Liver</tissue>
    </source>
</reference>
<evidence type="ECO:0000313" key="3">
    <source>
        <dbReference type="EMBL" id="KAI1233184.1"/>
    </source>
</evidence>
<accession>A0A835NDD6</accession>
<evidence type="ECO:0000259" key="1">
    <source>
        <dbReference type="PROSITE" id="PS50018"/>
    </source>
</evidence>
<keyword evidence="4" id="KW-1185">Reference proteome</keyword>
<dbReference type="EMBL" id="JADDUC020000019">
    <property type="protein sequence ID" value="KAI1233184.1"/>
    <property type="molecule type" value="Genomic_DNA"/>
</dbReference>
<sequence length="166" mass="19052">MLARYEVRSPMMVSLDSPSPTAARTLTLVAKSVQNLANLVEFGAKNVPELPDTTDYSRTDLSRYLAALHEMCVAHSDELRTLSNERGVMQHVLKKLLAITELLQQKQHQYSLSNNIRIFALFSTWNQFLQPLSLGVQFTFCKENAVTVMNFENYFQRLQMPKFFCL</sequence>
<dbReference type="InterPro" id="IPR008936">
    <property type="entry name" value="Rho_GTPase_activation_prot"/>
</dbReference>
<organism evidence="2">
    <name type="scientific">Lamprotornis superbus</name>
    <dbReference type="NCBI Taxonomy" id="245042"/>
    <lineage>
        <taxon>Eukaryota</taxon>
        <taxon>Metazoa</taxon>
        <taxon>Chordata</taxon>
        <taxon>Craniata</taxon>
        <taxon>Vertebrata</taxon>
        <taxon>Euteleostomi</taxon>
        <taxon>Archelosauria</taxon>
        <taxon>Archosauria</taxon>
        <taxon>Dinosauria</taxon>
        <taxon>Saurischia</taxon>
        <taxon>Theropoda</taxon>
        <taxon>Coelurosauria</taxon>
        <taxon>Aves</taxon>
        <taxon>Neognathae</taxon>
        <taxon>Neoaves</taxon>
        <taxon>Telluraves</taxon>
        <taxon>Australaves</taxon>
        <taxon>Passeriformes</taxon>
        <taxon>Sturnidae</taxon>
        <taxon>Lamprotornis</taxon>
    </lineage>
</organism>
<dbReference type="AlphaFoldDB" id="A0A835NDD6"/>
<name>A0A835NDD6_9PASS</name>
<proteinExistence type="predicted"/>
<feature type="non-terminal residue" evidence="2">
    <location>
        <position position="1"/>
    </location>
</feature>
<protein>
    <submittedName>
        <fullName evidence="2">Ras GTPase-activating protein 1</fullName>
    </submittedName>
</protein>
<evidence type="ECO:0000313" key="2">
    <source>
        <dbReference type="EMBL" id="KAG0113031.1"/>
    </source>
</evidence>
<dbReference type="InterPro" id="IPR001936">
    <property type="entry name" value="RasGAP_dom"/>
</dbReference>
<dbReference type="SUPFAM" id="SSF48350">
    <property type="entry name" value="GTPase activation domain, GAP"/>
    <property type="match status" value="1"/>
</dbReference>
<reference evidence="3 4" key="2">
    <citation type="journal article" date="2021" name="J. Hered.">
        <title>Feather Gene Expression Elucidates the Developmental Basis of Plumage Iridescence in African Starlings.</title>
        <authorList>
            <person name="Rubenstein D.R."/>
            <person name="Corvelo A."/>
            <person name="MacManes M.D."/>
            <person name="Maia R."/>
            <person name="Narzisi G."/>
            <person name="Rousaki A."/>
            <person name="Vandenabeele P."/>
            <person name="Shawkey M.D."/>
            <person name="Solomon J."/>
        </authorList>
    </citation>
    <scope>NUCLEOTIDE SEQUENCE [LARGE SCALE GENOMIC DNA]</scope>
    <source>
        <strain evidence="3">SS15</strain>
    </source>
</reference>
<reference evidence="2" key="1">
    <citation type="submission" date="2020-10" db="EMBL/GenBank/DDBJ databases">
        <title>Feather gene expression reveals the developmental basis of iridescence in African starlings.</title>
        <authorList>
            <person name="Rubenstein D.R."/>
        </authorList>
    </citation>
    <scope>NUCLEOTIDE SEQUENCE</scope>
    <source>
        <strain evidence="2">SS15</strain>
        <tissue evidence="2">Liver</tissue>
    </source>
</reference>
<comment type="caution">
    <text evidence="2">The sequence shown here is derived from an EMBL/GenBank/DDBJ whole genome shotgun (WGS) entry which is preliminary data.</text>
</comment>
<dbReference type="OrthoDB" id="1562946at2759"/>
<feature type="domain" description="Ras-GAP" evidence="1">
    <location>
        <begin position="1"/>
        <end position="38"/>
    </location>
</feature>
<dbReference type="Gene3D" id="1.10.506.10">
    <property type="entry name" value="GTPase Activation - p120gap, domain 1"/>
    <property type="match status" value="1"/>
</dbReference>
<dbReference type="EMBL" id="JADDUC010000603">
    <property type="protein sequence ID" value="KAG0113031.1"/>
    <property type="molecule type" value="Genomic_DNA"/>
</dbReference>
<dbReference type="PROSITE" id="PS50018">
    <property type="entry name" value="RAS_GTPASE_ACTIV_2"/>
    <property type="match status" value="1"/>
</dbReference>
<dbReference type="Proteomes" id="UP000618051">
    <property type="component" value="Unassembled WGS sequence"/>
</dbReference>
<gene>
    <name evidence="3" type="ORF">IHE44_0004773</name>
    <name evidence="2" type="ORF">IHE44_012404</name>
</gene>